<dbReference type="PANTHER" id="PTHR21577">
    <property type="entry name" value="SHUGOSHIN"/>
    <property type="match status" value="1"/>
</dbReference>
<evidence type="ECO:0000256" key="4">
    <source>
        <dbReference type="ARBA" id="ARBA00022618"/>
    </source>
</evidence>
<comment type="similarity">
    <text evidence="2">Belongs to the shugoshin family.</text>
</comment>
<keyword evidence="6" id="KW-0175">Coiled coil</keyword>
<name>A0A8N5HZB9_GEOFO</name>
<evidence type="ECO:0000256" key="2">
    <source>
        <dbReference type="ARBA" id="ARBA00010845"/>
    </source>
</evidence>
<evidence type="ECO:0000256" key="8">
    <source>
        <dbReference type="ARBA" id="ARBA00023328"/>
    </source>
</evidence>
<evidence type="ECO:0000256" key="1">
    <source>
        <dbReference type="ARBA" id="ARBA00004584"/>
    </source>
</evidence>
<dbReference type="RefSeq" id="XP_030914225.1">
    <property type="nucleotide sequence ID" value="XM_031058365.1"/>
</dbReference>
<dbReference type="Pfam" id="PF07557">
    <property type="entry name" value="Shugoshin_C"/>
    <property type="match status" value="1"/>
</dbReference>
<feature type="compositionally biased region" description="Basic and acidic residues" evidence="9">
    <location>
        <begin position="49"/>
        <end position="61"/>
    </location>
</feature>
<evidence type="ECO:0000259" key="10">
    <source>
        <dbReference type="Pfam" id="PF07557"/>
    </source>
</evidence>
<evidence type="ECO:0000313" key="11">
    <source>
        <dbReference type="Proteomes" id="UP000504602"/>
    </source>
</evidence>
<keyword evidence="7" id="KW-0131">Cell cycle</keyword>
<dbReference type="GO" id="GO:0045132">
    <property type="term" value="P:meiotic chromosome segregation"/>
    <property type="evidence" value="ECO:0007669"/>
    <property type="project" value="InterPro"/>
</dbReference>
<dbReference type="GO" id="GO:0000776">
    <property type="term" value="C:kinetochore"/>
    <property type="evidence" value="ECO:0007669"/>
    <property type="project" value="TreeGrafter"/>
</dbReference>
<dbReference type="OrthoDB" id="5990092at2759"/>
<accession>A0A8N5HZB9</accession>
<dbReference type="PANTHER" id="PTHR21577:SF3">
    <property type="entry name" value="SHUGOSHIN 1-RELATED"/>
    <property type="match status" value="1"/>
</dbReference>
<keyword evidence="4" id="KW-0132">Cell division</keyword>
<protein>
    <submittedName>
        <fullName evidence="12">Shugoshin 1-like</fullName>
    </submittedName>
</protein>
<dbReference type="InterPro" id="IPR011515">
    <property type="entry name" value="Shugoshin_C"/>
</dbReference>
<dbReference type="GO" id="GO:0051301">
    <property type="term" value="P:cell division"/>
    <property type="evidence" value="ECO:0007669"/>
    <property type="project" value="UniProtKB-KW"/>
</dbReference>
<keyword evidence="5" id="KW-0159">Chromosome partition</keyword>
<dbReference type="GO" id="GO:0051177">
    <property type="term" value="P:meiotic sister chromatid cohesion"/>
    <property type="evidence" value="ECO:0007669"/>
    <property type="project" value="TreeGrafter"/>
</dbReference>
<dbReference type="GeneID" id="115948033"/>
<gene>
    <name evidence="12" type="primary">LOC115948033</name>
</gene>
<comment type="subcellular location">
    <subcellularLocation>
        <location evidence="1">Chromosome</location>
        <location evidence="1">Centromere</location>
    </subcellularLocation>
</comment>
<organism evidence="11 12">
    <name type="scientific">Geospiza fortis</name>
    <name type="common">Medium ground-finch</name>
    <dbReference type="NCBI Taxonomy" id="48883"/>
    <lineage>
        <taxon>Eukaryota</taxon>
        <taxon>Metazoa</taxon>
        <taxon>Chordata</taxon>
        <taxon>Craniata</taxon>
        <taxon>Vertebrata</taxon>
        <taxon>Euteleostomi</taxon>
        <taxon>Archelosauria</taxon>
        <taxon>Archosauria</taxon>
        <taxon>Dinosauria</taxon>
        <taxon>Saurischia</taxon>
        <taxon>Theropoda</taxon>
        <taxon>Coelurosauria</taxon>
        <taxon>Aves</taxon>
        <taxon>Neognathae</taxon>
        <taxon>Neoaves</taxon>
        <taxon>Telluraves</taxon>
        <taxon>Australaves</taxon>
        <taxon>Passeriformes</taxon>
        <taxon>Thraupidae</taxon>
        <taxon>Geospiza</taxon>
    </lineage>
</organism>
<feature type="region of interest" description="Disordered" evidence="9">
    <location>
        <begin position="49"/>
        <end position="71"/>
    </location>
</feature>
<dbReference type="GO" id="GO:0005634">
    <property type="term" value="C:nucleus"/>
    <property type="evidence" value="ECO:0007669"/>
    <property type="project" value="InterPro"/>
</dbReference>
<keyword evidence="11" id="KW-1185">Reference proteome</keyword>
<dbReference type="Proteomes" id="UP000504602">
    <property type="component" value="Unplaced"/>
</dbReference>
<evidence type="ECO:0000313" key="12">
    <source>
        <dbReference type="RefSeq" id="XP_030914225.1"/>
    </source>
</evidence>
<sequence>MHFMADSSSQEGLPDMDLPALDNHNASINFSILKSSEIHRQNDRNEALDAEKTEQNMDHVSKQSNKNTLTPCHGRKAFQELTNTSIQFHTSVTKSPQTLEDSAAPLRRGRPTVCYKEPSLQSKLRRGDRFTDTQFLNSPVYKVKHKGNFKSKSKFY</sequence>
<dbReference type="AlphaFoldDB" id="A0A8N5HZB9"/>
<keyword evidence="8" id="KW-0137">Centromere</keyword>
<keyword evidence="3" id="KW-0158">Chromosome</keyword>
<reference evidence="12" key="1">
    <citation type="submission" date="2025-08" db="UniProtKB">
        <authorList>
            <consortium name="RefSeq"/>
        </authorList>
    </citation>
    <scope>IDENTIFICATION</scope>
</reference>
<feature type="domain" description="Shugoshin C-terminal" evidence="10">
    <location>
        <begin position="105"/>
        <end position="126"/>
    </location>
</feature>
<proteinExistence type="inferred from homology"/>
<evidence type="ECO:0000256" key="5">
    <source>
        <dbReference type="ARBA" id="ARBA00022829"/>
    </source>
</evidence>
<evidence type="ECO:0000256" key="9">
    <source>
        <dbReference type="SAM" id="MobiDB-lite"/>
    </source>
</evidence>
<evidence type="ECO:0000256" key="6">
    <source>
        <dbReference type="ARBA" id="ARBA00023054"/>
    </source>
</evidence>
<dbReference type="InterPro" id="IPR038889">
    <property type="entry name" value="Shugoshin1/2"/>
</dbReference>
<evidence type="ECO:0000256" key="7">
    <source>
        <dbReference type="ARBA" id="ARBA00023306"/>
    </source>
</evidence>
<evidence type="ECO:0000256" key="3">
    <source>
        <dbReference type="ARBA" id="ARBA00022454"/>
    </source>
</evidence>